<name>A0A484ZGL6_9GAMM</name>
<gene>
    <name evidence="1" type="ORF">NCTC12282_02590</name>
</gene>
<dbReference type="EMBL" id="CAADJA010000002">
    <property type="protein sequence ID" value="VFS47652.1"/>
    <property type="molecule type" value="Genomic_DNA"/>
</dbReference>
<organism evidence="1 2">
    <name type="scientific">Budvicia aquatica</name>
    <dbReference type="NCBI Taxonomy" id="82979"/>
    <lineage>
        <taxon>Bacteria</taxon>
        <taxon>Pseudomonadati</taxon>
        <taxon>Pseudomonadota</taxon>
        <taxon>Gammaproteobacteria</taxon>
        <taxon>Enterobacterales</taxon>
        <taxon>Budviciaceae</taxon>
        <taxon>Budvicia</taxon>
    </lineage>
</organism>
<dbReference type="InterPro" id="IPR024033">
    <property type="entry name" value="OXTCase_su_AllG_h-dom"/>
</dbReference>
<dbReference type="Gene3D" id="1.10.10.660">
    <property type="entry name" value="conserved protein of unknown function from Enterococcus faecalis V583"/>
    <property type="match status" value="1"/>
</dbReference>
<accession>A0A484ZGL6</accession>
<reference evidence="1 2" key="1">
    <citation type="submission" date="2019-03" db="EMBL/GenBank/DDBJ databases">
        <authorList>
            <consortium name="Pathogen Informatics"/>
        </authorList>
    </citation>
    <scope>NUCLEOTIDE SEQUENCE [LARGE SCALE GENOMIC DNA]</scope>
    <source>
        <strain evidence="1 2">NCTC12282</strain>
    </source>
</reference>
<protein>
    <submittedName>
        <fullName evidence="1">Uncharacterized protein</fullName>
    </submittedName>
</protein>
<sequence>MWFRAMTKTTILHAGPPITWERMCGAMKGAVTGALVFEGLATDLADAEKVAASGKITFSPCHEHNCVGSMAGLPLHRCLCTSWKTKPTATSPIPTSANRWRKYYAWGQRPKCD</sequence>
<proteinExistence type="predicted"/>
<evidence type="ECO:0000313" key="1">
    <source>
        <dbReference type="EMBL" id="VFS47652.1"/>
    </source>
</evidence>
<dbReference type="AlphaFoldDB" id="A0A484ZGL6"/>
<dbReference type="Proteomes" id="UP000373449">
    <property type="component" value="Unassembled WGS sequence"/>
</dbReference>
<evidence type="ECO:0000313" key="2">
    <source>
        <dbReference type="Proteomes" id="UP000373449"/>
    </source>
</evidence>